<evidence type="ECO:0000256" key="8">
    <source>
        <dbReference type="ARBA" id="ARBA00022801"/>
    </source>
</evidence>
<evidence type="ECO:0000256" key="16">
    <source>
        <dbReference type="SAM" id="Phobius"/>
    </source>
</evidence>
<evidence type="ECO:0000259" key="17">
    <source>
        <dbReference type="SMART" id="SM00936"/>
    </source>
</evidence>
<dbReference type="InterPro" id="IPR001967">
    <property type="entry name" value="Peptidase_S11_N"/>
</dbReference>
<keyword evidence="19" id="KW-1185">Reference proteome</keyword>
<keyword evidence="6" id="KW-0645">Protease</keyword>
<dbReference type="Proteomes" id="UP000002620">
    <property type="component" value="Chromosome"/>
</dbReference>
<comment type="pathway">
    <text evidence="2">Cell wall biogenesis; peptidoglycan biosynthesis.</text>
</comment>
<feature type="transmembrane region" description="Helical" evidence="16">
    <location>
        <begin position="365"/>
        <end position="383"/>
    </location>
</feature>
<dbReference type="OrthoDB" id="9791132at2"/>
<keyword evidence="10" id="KW-0573">Peptidoglycan synthesis</keyword>
<dbReference type="GO" id="GO:0009252">
    <property type="term" value="P:peptidoglycan biosynthetic process"/>
    <property type="evidence" value="ECO:0007669"/>
    <property type="project" value="UniProtKB-UniPathway"/>
</dbReference>
<dbReference type="SUPFAM" id="SSF56601">
    <property type="entry name" value="beta-lactamase/transpeptidase-like"/>
    <property type="match status" value="1"/>
</dbReference>
<gene>
    <name evidence="18" type="ordered locus">Adeg_0198</name>
</gene>
<keyword evidence="16" id="KW-1133">Transmembrane helix</keyword>
<comment type="similarity">
    <text evidence="3 15">Belongs to the peptidase S11 family.</text>
</comment>
<evidence type="ECO:0000256" key="12">
    <source>
        <dbReference type="ARBA" id="ARBA00034000"/>
    </source>
</evidence>
<sequence length="392" mass="42623">MRLGTAVIALIFVFFLGLGQAWAAPPEVKAEAAVLMEAETGQILYAKNPEERMYPASTTKILTALVVLQHARLNDQIVASPEAVGTEGSSIWLKEGEKLSVKDALYALLLNSANDVAVALAQKVSGSIPAFAQLMNETARACGATSSHFTNPHGLPDPEHYTTALDLARITRVALGNRLFREIVATKTYTFHRPTLPEPFVLVNHNKLLWRYEGAIGVKTGYTTAAGQCLVAAAQRNGRELIAVILKSEGTEVWNDAVKLLDYGFNAFKPVELFKKGETLGQAEIPGGNQPLLLIAGESFIYYVPTEERAFSLPRWQVHLNPLRLPVRAGERVGEVLVTTGKGEGMKIPVVAGNAISPLPFWQRTSGKVTLGVLGLAAGAIYASRRRRKRRF</sequence>
<dbReference type="InterPro" id="IPR018044">
    <property type="entry name" value="Peptidase_S11"/>
</dbReference>
<evidence type="ECO:0000256" key="14">
    <source>
        <dbReference type="PIRSR" id="PIRSR618044-2"/>
    </source>
</evidence>
<evidence type="ECO:0000256" key="1">
    <source>
        <dbReference type="ARBA" id="ARBA00003217"/>
    </source>
</evidence>
<keyword evidence="8" id="KW-0378">Hydrolase</keyword>
<keyword evidence="11" id="KW-0961">Cell wall biogenesis/degradation</keyword>
<dbReference type="Pfam" id="PF07943">
    <property type="entry name" value="PBP5_C"/>
    <property type="match status" value="1"/>
</dbReference>
<dbReference type="HOGENOM" id="CLU_027070_7_3_9"/>
<feature type="domain" description="Peptidase S11 D-Ala-D-Ala carboxypeptidase A C-terminal" evidence="17">
    <location>
        <begin position="268"/>
        <end position="358"/>
    </location>
</feature>
<evidence type="ECO:0000256" key="13">
    <source>
        <dbReference type="PIRSR" id="PIRSR618044-1"/>
    </source>
</evidence>
<dbReference type="UniPathway" id="UPA00219"/>
<dbReference type="EMBL" id="CP001785">
    <property type="protein sequence ID" value="ACX51370.1"/>
    <property type="molecule type" value="Genomic_DNA"/>
</dbReference>
<dbReference type="PANTHER" id="PTHR21581">
    <property type="entry name" value="D-ALANYL-D-ALANINE CARBOXYPEPTIDASE"/>
    <property type="match status" value="1"/>
</dbReference>
<name>C9RAU3_AMMDK</name>
<evidence type="ECO:0000256" key="11">
    <source>
        <dbReference type="ARBA" id="ARBA00023316"/>
    </source>
</evidence>
<dbReference type="Gene3D" id="3.40.710.10">
    <property type="entry name" value="DD-peptidase/beta-lactamase superfamily"/>
    <property type="match status" value="1"/>
</dbReference>
<feature type="binding site" evidence="14">
    <location>
        <position position="219"/>
    </location>
    <ligand>
        <name>substrate</name>
    </ligand>
</feature>
<evidence type="ECO:0000256" key="9">
    <source>
        <dbReference type="ARBA" id="ARBA00022960"/>
    </source>
</evidence>
<evidence type="ECO:0000256" key="4">
    <source>
        <dbReference type="ARBA" id="ARBA00012448"/>
    </source>
</evidence>
<comment type="function">
    <text evidence="1">Removes C-terminal D-alanyl residues from sugar-peptide cell wall precursors.</text>
</comment>
<dbReference type="PRINTS" id="PR00725">
    <property type="entry name" value="DADACBPTASE1"/>
</dbReference>
<dbReference type="RefSeq" id="WP_015738248.1">
    <property type="nucleotide sequence ID" value="NC_013385.1"/>
</dbReference>
<evidence type="ECO:0000256" key="2">
    <source>
        <dbReference type="ARBA" id="ARBA00004752"/>
    </source>
</evidence>
<comment type="catalytic activity">
    <reaction evidence="12">
        <text>Preferential cleavage: (Ac)2-L-Lys-D-Ala-|-D-Ala. Also transpeptidation of peptidyl-alanyl moieties that are N-acyl substituents of D-alanine.</text>
        <dbReference type="EC" id="3.4.16.4"/>
    </reaction>
</comment>
<dbReference type="InterPro" id="IPR037167">
    <property type="entry name" value="Peptidase_S11_C_sf"/>
</dbReference>
<feature type="active site" description="Proton acceptor" evidence="13">
    <location>
        <position position="60"/>
    </location>
</feature>
<feature type="active site" description="Acyl-ester intermediate" evidence="13">
    <location>
        <position position="57"/>
    </location>
</feature>
<dbReference type="eggNOG" id="COG1686">
    <property type="taxonomic scope" value="Bacteria"/>
</dbReference>
<proteinExistence type="inferred from homology"/>
<evidence type="ECO:0000256" key="7">
    <source>
        <dbReference type="ARBA" id="ARBA00022729"/>
    </source>
</evidence>
<dbReference type="EC" id="3.4.16.4" evidence="4"/>
<evidence type="ECO:0000313" key="19">
    <source>
        <dbReference type="Proteomes" id="UP000002620"/>
    </source>
</evidence>
<accession>C9RAU3</accession>
<evidence type="ECO:0000256" key="3">
    <source>
        <dbReference type="ARBA" id="ARBA00007164"/>
    </source>
</evidence>
<dbReference type="SUPFAM" id="SSF69189">
    <property type="entry name" value="Penicillin-binding protein associated domain"/>
    <property type="match status" value="1"/>
</dbReference>
<dbReference type="InterPro" id="IPR012338">
    <property type="entry name" value="Beta-lactam/transpept-like"/>
</dbReference>
<keyword evidence="16" id="KW-0812">Transmembrane</keyword>
<dbReference type="InterPro" id="IPR015956">
    <property type="entry name" value="Peniciliin-bd_prot_C_sf"/>
</dbReference>
<keyword evidence="16" id="KW-0472">Membrane</keyword>
<dbReference type="InterPro" id="IPR012907">
    <property type="entry name" value="Peptidase_S11_C"/>
</dbReference>
<evidence type="ECO:0000256" key="15">
    <source>
        <dbReference type="RuleBase" id="RU004016"/>
    </source>
</evidence>
<evidence type="ECO:0000256" key="6">
    <source>
        <dbReference type="ARBA" id="ARBA00022670"/>
    </source>
</evidence>
<dbReference type="PANTHER" id="PTHR21581:SF33">
    <property type="entry name" value="D-ALANYL-D-ALANINE CARBOXYPEPTIDASE DACB"/>
    <property type="match status" value="1"/>
</dbReference>
<dbReference type="GO" id="GO:0006508">
    <property type="term" value="P:proteolysis"/>
    <property type="evidence" value="ECO:0007669"/>
    <property type="project" value="UniProtKB-KW"/>
</dbReference>
<evidence type="ECO:0000313" key="18">
    <source>
        <dbReference type="EMBL" id="ACX51370.1"/>
    </source>
</evidence>
<evidence type="ECO:0000256" key="10">
    <source>
        <dbReference type="ARBA" id="ARBA00022984"/>
    </source>
</evidence>
<dbReference type="GO" id="GO:0009002">
    <property type="term" value="F:serine-type D-Ala-D-Ala carboxypeptidase activity"/>
    <property type="evidence" value="ECO:0007669"/>
    <property type="project" value="UniProtKB-EC"/>
</dbReference>
<dbReference type="STRING" id="429009.Adeg_0198"/>
<keyword evidence="7" id="KW-0732">Signal</keyword>
<evidence type="ECO:0000256" key="5">
    <source>
        <dbReference type="ARBA" id="ARBA00022645"/>
    </source>
</evidence>
<dbReference type="AlphaFoldDB" id="C9RAU3"/>
<dbReference type="SMART" id="SM00936">
    <property type="entry name" value="PBP5_C"/>
    <property type="match status" value="1"/>
</dbReference>
<dbReference type="KEGG" id="adg:Adeg_0198"/>
<organism evidence="18 19">
    <name type="scientific">Ammonifex degensii (strain DSM 10501 / KC4)</name>
    <dbReference type="NCBI Taxonomy" id="429009"/>
    <lineage>
        <taxon>Bacteria</taxon>
        <taxon>Bacillati</taxon>
        <taxon>Bacillota</taxon>
        <taxon>Clostridia</taxon>
        <taxon>Thermoanaerobacterales</taxon>
        <taxon>Thermoanaerobacteraceae</taxon>
        <taxon>Ammonifex</taxon>
    </lineage>
</organism>
<protein>
    <recommendedName>
        <fullName evidence="4">serine-type D-Ala-D-Ala carboxypeptidase</fullName>
        <ecNumber evidence="4">3.4.16.4</ecNumber>
    </recommendedName>
</protein>
<dbReference type="GO" id="GO:0008360">
    <property type="term" value="P:regulation of cell shape"/>
    <property type="evidence" value="ECO:0007669"/>
    <property type="project" value="UniProtKB-KW"/>
</dbReference>
<reference evidence="18 19" key="1">
    <citation type="submission" date="2009-10" db="EMBL/GenBank/DDBJ databases">
        <title>Complete sequence of chromosome of Ammonifex degensii KC4.</title>
        <authorList>
            <consortium name="US DOE Joint Genome Institute"/>
            <person name="Kerfeld C."/>
            <person name="Goodner B."/>
            <person name="Huber H."/>
            <person name="Stetter K."/>
            <person name="Lucas S."/>
            <person name="Copeland A."/>
            <person name="Lapidus A."/>
            <person name="Glavina del Rio T."/>
            <person name="Dalin E."/>
            <person name="Tice H."/>
            <person name="Bruce D."/>
            <person name="Goodwin L."/>
            <person name="Pitluck S."/>
            <person name="Saunders E."/>
            <person name="Brettin T."/>
            <person name="Detter J.C."/>
            <person name="Han C."/>
            <person name="Larimer F."/>
            <person name="Land M."/>
            <person name="Hauser L."/>
            <person name="Kyrpides N."/>
            <person name="Ovchinnikova G."/>
            <person name="Richardson P."/>
        </authorList>
    </citation>
    <scope>NUCLEOTIDE SEQUENCE [LARGE SCALE GENOMIC DNA]</scope>
    <source>
        <strain evidence="19">DSM 10501 / KC4</strain>
    </source>
</reference>
<dbReference type="GO" id="GO:0071555">
    <property type="term" value="P:cell wall organization"/>
    <property type="evidence" value="ECO:0007669"/>
    <property type="project" value="UniProtKB-KW"/>
</dbReference>
<dbReference type="Gene3D" id="2.60.410.10">
    <property type="entry name" value="D-Ala-D-Ala carboxypeptidase, C-terminal domain"/>
    <property type="match status" value="1"/>
</dbReference>
<keyword evidence="5 18" id="KW-0121">Carboxypeptidase</keyword>
<dbReference type="Pfam" id="PF00768">
    <property type="entry name" value="Peptidase_S11"/>
    <property type="match status" value="1"/>
</dbReference>
<feature type="active site" evidence="13">
    <location>
        <position position="112"/>
    </location>
</feature>
<keyword evidence="9" id="KW-0133">Cell shape</keyword>